<proteinExistence type="predicted"/>
<feature type="compositionally biased region" description="Polar residues" evidence="2">
    <location>
        <begin position="42"/>
        <end position="53"/>
    </location>
</feature>
<dbReference type="Proteomes" id="UP001470230">
    <property type="component" value="Unassembled WGS sequence"/>
</dbReference>
<reference evidence="3 4" key="1">
    <citation type="submission" date="2024-04" db="EMBL/GenBank/DDBJ databases">
        <title>Tritrichomonas musculus Genome.</title>
        <authorList>
            <person name="Alves-Ferreira E."/>
            <person name="Grigg M."/>
            <person name="Lorenzi H."/>
            <person name="Galac M."/>
        </authorList>
    </citation>
    <scope>NUCLEOTIDE SEQUENCE [LARGE SCALE GENOMIC DNA]</scope>
    <source>
        <strain evidence="3 4">EAF2021</strain>
    </source>
</reference>
<protein>
    <recommendedName>
        <fullName evidence="5">Translin-associated factor X-interacting protein 1 N-terminal domain-containing protein</fullName>
    </recommendedName>
</protein>
<comment type="caution">
    <text evidence="3">The sequence shown here is derived from an EMBL/GenBank/DDBJ whole genome shotgun (WGS) entry which is preliminary data.</text>
</comment>
<evidence type="ECO:0000256" key="1">
    <source>
        <dbReference type="SAM" id="Coils"/>
    </source>
</evidence>
<dbReference type="EMBL" id="JAPFFF010000010">
    <property type="protein sequence ID" value="KAK8881082.1"/>
    <property type="molecule type" value="Genomic_DNA"/>
</dbReference>
<gene>
    <name evidence="3" type="ORF">M9Y10_003810</name>
</gene>
<keyword evidence="1" id="KW-0175">Coiled coil</keyword>
<evidence type="ECO:0000313" key="3">
    <source>
        <dbReference type="EMBL" id="KAK8881082.1"/>
    </source>
</evidence>
<feature type="region of interest" description="Disordered" evidence="2">
    <location>
        <begin position="431"/>
        <end position="511"/>
    </location>
</feature>
<feature type="compositionally biased region" description="Basic and acidic residues" evidence="2">
    <location>
        <begin position="558"/>
        <end position="587"/>
    </location>
</feature>
<name>A0ABR2JQT5_9EUKA</name>
<feature type="region of interest" description="Disordered" evidence="2">
    <location>
        <begin position="31"/>
        <end position="106"/>
    </location>
</feature>
<organism evidence="3 4">
    <name type="scientific">Tritrichomonas musculus</name>
    <dbReference type="NCBI Taxonomy" id="1915356"/>
    <lineage>
        <taxon>Eukaryota</taxon>
        <taxon>Metamonada</taxon>
        <taxon>Parabasalia</taxon>
        <taxon>Tritrichomonadida</taxon>
        <taxon>Tritrichomonadidae</taxon>
        <taxon>Tritrichomonas</taxon>
    </lineage>
</organism>
<evidence type="ECO:0000256" key="2">
    <source>
        <dbReference type="SAM" id="MobiDB-lite"/>
    </source>
</evidence>
<accession>A0ABR2JQT5</accession>
<keyword evidence="4" id="KW-1185">Reference proteome</keyword>
<feature type="region of interest" description="Disordered" evidence="2">
    <location>
        <begin position="557"/>
        <end position="588"/>
    </location>
</feature>
<sequence>MEKEWMNAPLPPLSQSIVASGLVVGEYTIANAPHPTNKKPRSSSTINISSVKRSSPKIVSQRPPKINPPSDLDILSDKTVLSTSTAKSSRPPNIHSLSPTPKKALKRKLQPVEQFHIYTQEERDQIYKHEKHHKSKSSDEKIDCIQSLLDNKKSHALGNLSSSRIKSERAGAMETSKKIFREETNEIITELDANIASLGSNFEGLETLPVDQQAEIKVKLLQFHNFSFNKLILQERATCTERAILMRRFHKFYNQLVGDIPLILENIHNFTADYNKKYESLLEQSKAVELNMTNGLADNNILKGEIENLKQQIQSLTENNNQKDIQISSFTFDLDLAKCQNTQFQIKIKSKKDKIKNLKQHIEKLEDENKIQINQIEKMRNTISELNQSEFNNRTINETQIVKIKELEGKIINLEKVNFTLTHIEKTDIETQTDTETINPPVTKSLLPKPIKRNRRGSTTTIPHFKPPSSLSQDVSNGKDEKNNLTENDSNINKPKSSKKQNFSKTQPISGHISIDDQISFENIIESKKEEIIKDDQKPIEKFLIEKNDVEVQTVFQEEEKKEEKSDTQKVEKKGENNSPSESDKYSQFKVPNHYSVNHSRIDQLPDLFDIIMPFLSHPYVTTADQELKVIKSFYTSRKSDKPVIWAIQLIHSFLTDSFVRASKNIEQSSIESIFVNWMSNHYNLPHLVQQAIGDFTTILLTNRYDMPLLSFFTEILTGQFSFAQLCFLSTIYTFSCEFTFPSISSLLQSLNFEEEKQPLIHIECIEKLVKNCFSSEIAARFIKKEFNNNLVNKDPMIPYLVFLRKATELFGEEHQTLYSKSKDLILLCGCYDNCSINFECFVKFFSLLGFGVTPLKKSNSGCDGYGEIFESARFDFKEEWKKALKKFELNEGEKEVKLLNVSAILSVCAERKSPLIRLLELDSLKVSLNRVKNLSSFISDLYYDLMMRYSTLMPRVFAKMPQGMLRKIEECYERLRKSLLKADVGAIVYSYRLMLNKIDRLAMKEKGFIPFNVNSNSEVIKKLVEYVDRTESVSFVLID</sequence>
<feature type="compositionally biased region" description="Polar residues" evidence="2">
    <location>
        <begin position="79"/>
        <end position="99"/>
    </location>
</feature>
<evidence type="ECO:0000313" key="4">
    <source>
        <dbReference type="Proteomes" id="UP001470230"/>
    </source>
</evidence>
<feature type="coiled-coil region" evidence="1">
    <location>
        <begin position="299"/>
        <end position="389"/>
    </location>
</feature>
<evidence type="ECO:0008006" key="5">
    <source>
        <dbReference type="Google" id="ProtNLM"/>
    </source>
</evidence>
<feature type="compositionally biased region" description="Polar residues" evidence="2">
    <location>
        <begin position="485"/>
        <end position="509"/>
    </location>
</feature>